<keyword evidence="2" id="KW-0732">Signal</keyword>
<dbReference type="EMBL" id="CCYD01000653">
    <property type="protein sequence ID" value="CEG43077.1"/>
    <property type="molecule type" value="Genomic_DNA"/>
</dbReference>
<reference evidence="4" key="1">
    <citation type="submission" date="2014-09" db="EMBL/GenBank/DDBJ databases">
        <authorList>
            <person name="Sharma Rahul"/>
            <person name="Thines Marco"/>
        </authorList>
    </citation>
    <scope>NUCLEOTIDE SEQUENCE [LARGE SCALE GENOMIC DNA]</scope>
</reference>
<evidence type="ECO:0000256" key="1">
    <source>
        <dbReference type="SAM" id="MobiDB-lite"/>
    </source>
</evidence>
<evidence type="ECO:0000313" key="3">
    <source>
        <dbReference type="EMBL" id="CEG43077.1"/>
    </source>
</evidence>
<evidence type="ECO:0000256" key="2">
    <source>
        <dbReference type="SAM" id="SignalP"/>
    </source>
</evidence>
<dbReference type="AlphaFoldDB" id="A0A0P1AP82"/>
<protein>
    <submittedName>
        <fullName evidence="3">RxLR-like protein</fullName>
    </submittedName>
</protein>
<sequence>MRYILPLLIVAVFAVLSGTASSTALKEAKNDINDNNDKSTALTAPQSAIVTTRQLQSPTAGEVEEERAWPIIRQAQSYLKSFYEWIKHFFKAMFLVETPASRKWYHFRQHLRSMRRGSRRMYYDTMGRIKSWFTRAGHSISEDSQKAKHSVSEGLQKGSHRVGEKFESLRHSVTEQAQKAGHMADRGSKRTWNFMKTGHA</sequence>
<dbReference type="RefSeq" id="XP_024579446.1">
    <property type="nucleotide sequence ID" value="XM_024729029.1"/>
</dbReference>
<feature type="signal peptide" evidence="2">
    <location>
        <begin position="1"/>
        <end position="22"/>
    </location>
</feature>
<dbReference type="Proteomes" id="UP000054928">
    <property type="component" value="Unassembled WGS sequence"/>
</dbReference>
<organism evidence="3 4">
    <name type="scientific">Plasmopara halstedii</name>
    <name type="common">Downy mildew of sunflower</name>
    <dbReference type="NCBI Taxonomy" id="4781"/>
    <lineage>
        <taxon>Eukaryota</taxon>
        <taxon>Sar</taxon>
        <taxon>Stramenopiles</taxon>
        <taxon>Oomycota</taxon>
        <taxon>Peronosporomycetes</taxon>
        <taxon>Peronosporales</taxon>
        <taxon>Peronosporaceae</taxon>
        <taxon>Plasmopara</taxon>
    </lineage>
</organism>
<dbReference type="GeneID" id="36408352"/>
<name>A0A0P1AP82_PLAHL</name>
<feature type="chain" id="PRO_5006058820" evidence="2">
    <location>
        <begin position="23"/>
        <end position="200"/>
    </location>
</feature>
<keyword evidence="4" id="KW-1185">Reference proteome</keyword>
<evidence type="ECO:0000313" key="4">
    <source>
        <dbReference type="Proteomes" id="UP000054928"/>
    </source>
</evidence>
<proteinExistence type="predicted"/>
<feature type="region of interest" description="Disordered" evidence="1">
    <location>
        <begin position="177"/>
        <end position="200"/>
    </location>
</feature>
<accession>A0A0P1AP82</accession>